<reference evidence="2 3" key="1">
    <citation type="submission" date="2020-04" db="EMBL/GenBank/DDBJ databases">
        <title>Luteolibacter sp. G-1-1-1 isolated from soil.</title>
        <authorList>
            <person name="Dahal R.H."/>
        </authorList>
    </citation>
    <scope>NUCLEOTIDE SEQUENCE [LARGE SCALE GENOMIC DNA]</scope>
    <source>
        <strain evidence="2 3">G-1-1-1</strain>
    </source>
</reference>
<keyword evidence="1" id="KW-0732">Signal</keyword>
<evidence type="ECO:0000256" key="1">
    <source>
        <dbReference type="SAM" id="SignalP"/>
    </source>
</evidence>
<dbReference type="KEGG" id="luo:HHL09_19185"/>
<gene>
    <name evidence="2" type="ORF">HHL09_19185</name>
</gene>
<dbReference type="Proteomes" id="UP000501812">
    <property type="component" value="Chromosome"/>
</dbReference>
<dbReference type="AlphaFoldDB" id="A0A858RKI2"/>
<evidence type="ECO:0000313" key="3">
    <source>
        <dbReference type="Proteomes" id="UP000501812"/>
    </source>
</evidence>
<evidence type="ECO:0000313" key="2">
    <source>
        <dbReference type="EMBL" id="QJE97816.1"/>
    </source>
</evidence>
<keyword evidence="3" id="KW-1185">Reference proteome</keyword>
<accession>A0A858RKI2</accession>
<protein>
    <submittedName>
        <fullName evidence="2">Uncharacterized protein</fullName>
    </submittedName>
</protein>
<dbReference type="RefSeq" id="WP_169456242.1">
    <property type="nucleotide sequence ID" value="NZ_CP051774.1"/>
</dbReference>
<organism evidence="2 3">
    <name type="scientific">Luteolibacter luteus</name>
    <dbReference type="NCBI Taxonomy" id="2728835"/>
    <lineage>
        <taxon>Bacteria</taxon>
        <taxon>Pseudomonadati</taxon>
        <taxon>Verrucomicrobiota</taxon>
        <taxon>Verrucomicrobiia</taxon>
        <taxon>Verrucomicrobiales</taxon>
        <taxon>Verrucomicrobiaceae</taxon>
        <taxon>Luteolibacter</taxon>
    </lineage>
</organism>
<sequence>MKHALLFLALLATVLPLSAQQAQKPTAVEAAAETPAMRHAEEKEVIAASAALLATSVDLREDGTARTTHQIGRFSNRIEFKGLGIDGIMKAPVTEADRQKGISRRYIALIRCKAHRIWDGPMVEWSEWRESSYGFFPSSIVVEEINGTLSAHAKRLSNFSPGIDSTMAAAR</sequence>
<feature type="chain" id="PRO_5032748557" evidence="1">
    <location>
        <begin position="20"/>
        <end position="171"/>
    </location>
</feature>
<name>A0A858RKI2_9BACT</name>
<dbReference type="EMBL" id="CP051774">
    <property type="protein sequence ID" value="QJE97816.1"/>
    <property type="molecule type" value="Genomic_DNA"/>
</dbReference>
<proteinExistence type="predicted"/>
<feature type="signal peptide" evidence="1">
    <location>
        <begin position="1"/>
        <end position="19"/>
    </location>
</feature>